<proteinExistence type="predicted"/>
<dbReference type="Gene3D" id="3.40.50.300">
    <property type="entry name" value="P-loop containing nucleotide triphosphate hydrolases"/>
    <property type="match status" value="1"/>
</dbReference>
<evidence type="ECO:0000313" key="3">
    <source>
        <dbReference type="Proteomes" id="UP000010475"/>
    </source>
</evidence>
<dbReference type="InterPro" id="IPR027417">
    <property type="entry name" value="P-loop_NTPase"/>
</dbReference>
<dbReference type="AlphaFoldDB" id="K9X4E8"/>
<dbReference type="GO" id="GO:0043531">
    <property type="term" value="F:ADP binding"/>
    <property type="evidence" value="ECO:0007669"/>
    <property type="project" value="InterPro"/>
</dbReference>
<protein>
    <submittedName>
        <fullName evidence="2">NB-ARC domain-containing protein</fullName>
    </submittedName>
</protein>
<name>K9X4E8_9NOST</name>
<sequence length="536" mass="62799">MPKRQRLTLKVSESGKQLIKEARIKKIEQARQEIIKTQGRIEKAWDMDEIFLREVSKILEPDENWDNAQESYYVSLATWRRFREARQPIDAWTFQAFCQVLNLPWEKIAENDVECRINFSEAPSIGNFYGRTQELAQLQQWLIQERCRLVLIHGIGGIGKSALARLLVDKITDKYDCLIWLSLESAPPFQQILIKLVQFLSKGEKQEGDICQIMQYLHHQRCLIVMDAWEEIIGNNQEDSRNYRVFVERVAKEAHKSCLLLLSRKKYPDIEILEGQLVRSKRLGALTFEEAKEILIAEGMSGTDSELEKLSRRYSNPWILKRIAQSIHNVFDGDISPFMDMSTSIFVDKVTTDFLDRQFEKLSRVETNLIYWVALRRNTASWNQLVQDSNSFLTYNQLFQTSNDLIVRHSLVAKKTEDTPVIYILDPVILKYTTERFIRENYQDINQVIRNKNLNGSELFITHSFITEYPKDEELNQEQMRRIVKPIQKMLLAEFRSQKRVEDELQKVLPLLQNQGLSDGYASQNISHLIQCVNLE</sequence>
<dbReference type="PANTHER" id="PTHR47691:SF3">
    <property type="entry name" value="HTH-TYPE TRANSCRIPTIONAL REGULATOR RV0890C-RELATED"/>
    <property type="match status" value="1"/>
</dbReference>
<organism evidence="2 3">
    <name type="scientific">Cylindrospermum stagnale PCC 7417</name>
    <dbReference type="NCBI Taxonomy" id="56107"/>
    <lineage>
        <taxon>Bacteria</taxon>
        <taxon>Bacillati</taxon>
        <taxon>Cyanobacteriota</taxon>
        <taxon>Cyanophyceae</taxon>
        <taxon>Nostocales</taxon>
        <taxon>Nostocaceae</taxon>
        <taxon>Cylindrospermum</taxon>
    </lineage>
</organism>
<dbReference type="HOGENOM" id="CLU_025923_1_0_3"/>
<dbReference type="PATRIC" id="fig|56107.3.peg.6073"/>
<dbReference type="Pfam" id="PF00931">
    <property type="entry name" value="NB-ARC"/>
    <property type="match status" value="1"/>
</dbReference>
<dbReference type="Proteomes" id="UP000010475">
    <property type="component" value="Chromosome"/>
</dbReference>
<dbReference type="OrthoDB" id="475595at2"/>
<dbReference type="EMBL" id="CP003642">
    <property type="protein sequence ID" value="AFZ27530.1"/>
    <property type="molecule type" value="Genomic_DNA"/>
</dbReference>
<keyword evidence="3" id="KW-1185">Reference proteome</keyword>
<dbReference type="PANTHER" id="PTHR47691">
    <property type="entry name" value="REGULATOR-RELATED"/>
    <property type="match status" value="1"/>
</dbReference>
<evidence type="ECO:0000313" key="2">
    <source>
        <dbReference type="EMBL" id="AFZ27530.1"/>
    </source>
</evidence>
<dbReference type="eggNOG" id="COG3903">
    <property type="taxonomic scope" value="Bacteria"/>
</dbReference>
<accession>K9X4E8</accession>
<evidence type="ECO:0000259" key="1">
    <source>
        <dbReference type="Pfam" id="PF00931"/>
    </source>
</evidence>
<dbReference type="KEGG" id="csg:Cylst_5519"/>
<dbReference type="STRING" id="56107.Cylst_5519"/>
<dbReference type="InterPro" id="IPR002182">
    <property type="entry name" value="NB-ARC"/>
</dbReference>
<feature type="domain" description="NB-ARC" evidence="1">
    <location>
        <begin position="132"/>
        <end position="231"/>
    </location>
</feature>
<gene>
    <name evidence="2" type="ORF">Cylst_5519</name>
</gene>
<dbReference type="SUPFAM" id="SSF52540">
    <property type="entry name" value="P-loop containing nucleoside triphosphate hydrolases"/>
    <property type="match status" value="1"/>
</dbReference>
<reference evidence="2 3" key="1">
    <citation type="submission" date="2012-06" db="EMBL/GenBank/DDBJ databases">
        <title>Finished chromosome of genome of Cylindrospermum stagnale PCC 7417.</title>
        <authorList>
            <consortium name="US DOE Joint Genome Institute"/>
            <person name="Gugger M."/>
            <person name="Coursin T."/>
            <person name="Rippka R."/>
            <person name="Tandeau De Marsac N."/>
            <person name="Huntemann M."/>
            <person name="Wei C.-L."/>
            <person name="Han J."/>
            <person name="Detter J.C."/>
            <person name="Han C."/>
            <person name="Tapia R."/>
            <person name="Chen A."/>
            <person name="Kyrpides N."/>
            <person name="Mavromatis K."/>
            <person name="Markowitz V."/>
            <person name="Szeto E."/>
            <person name="Ivanova N."/>
            <person name="Pagani I."/>
            <person name="Pati A."/>
            <person name="Goodwin L."/>
            <person name="Nordberg H.P."/>
            <person name="Cantor M.N."/>
            <person name="Hua S.X."/>
            <person name="Woyke T."/>
            <person name="Kerfeld C.A."/>
        </authorList>
    </citation>
    <scope>NUCLEOTIDE SEQUENCE [LARGE SCALE GENOMIC DNA]</scope>
    <source>
        <strain evidence="2 3">PCC 7417</strain>
    </source>
</reference>